<dbReference type="InterPro" id="IPR016181">
    <property type="entry name" value="Acyl_CoA_acyltransferase"/>
</dbReference>
<sequence length="230" mass="24402">MTDPTPAATPLDRPVWHSLTGRHAALAIGDARALRFRPDVNLFGAAADASPEALTALAALVPAQGVLATVGIGAAPPLPGTVVEAERRLDQMVATRLNRAGRTIDLVPLGAADAAEMFELATLTTPGPFFPNTYLQGGYVGVRRRGRLVAMAGERMKLPGFTEVSAVCTHPDHRGQGYARALMEAVIAPRLERGEGVFLHHYPDNPAVALYRSMGFVSRAAMTLTLFARA</sequence>
<name>A0A502G3M3_9SPHN</name>
<evidence type="ECO:0000313" key="4">
    <source>
        <dbReference type="EMBL" id="TPG56324.1"/>
    </source>
</evidence>
<evidence type="ECO:0000256" key="2">
    <source>
        <dbReference type="ARBA" id="ARBA00023315"/>
    </source>
</evidence>
<keyword evidence="1 4" id="KW-0808">Transferase</keyword>
<dbReference type="Pfam" id="PF08445">
    <property type="entry name" value="FR47"/>
    <property type="match status" value="1"/>
</dbReference>
<evidence type="ECO:0000259" key="3">
    <source>
        <dbReference type="PROSITE" id="PS51186"/>
    </source>
</evidence>
<dbReference type="SUPFAM" id="SSF55729">
    <property type="entry name" value="Acyl-CoA N-acyltransferases (Nat)"/>
    <property type="match status" value="1"/>
</dbReference>
<dbReference type="Proteomes" id="UP000319931">
    <property type="component" value="Unassembled WGS sequence"/>
</dbReference>
<keyword evidence="2" id="KW-0012">Acyltransferase</keyword>
<dbReference type="EMBL" id="RCZC01000001">
    <property type="protein sequence ID" value="TPG56324.1"/>
    <property type="molecule type" value="Genomic_DNA"/>
</dbReference>
<dbReference type="PROSITE" id="PS51186">
    <property type="entry name" value="GNAT"/>
    <property type="match status" value="1"/>
</dbReference>
<comment type="caution">
    <text evidence="4">The sequence shown here is derived from an EMBL/GenBank/DDBJ whole genome shotgun (WGS) entry which is preliminary data.</text>
</comment>
<organism evidence="4 5">
    <name type="scientific">Sphingomonas glacialis</name>
    <dbReference type="NCBI Taxonomy" id="658225"/>
    <lineage>
        <taxon>Bacteria</taxon>
        <taxon>Pseudomonadati</taxon>
        <taxon>Pseudomonadota</taxon>
        <taxon>Alphaproteobacteria</taxon>
        <taxon>Sphingomonadales</taxon>
        <taxon>Sphingomonadaceae</taxon>
        <taxon>Sphingomonas</taxon>
    </lineage>
</organism>
<dbReference type="Gene3D" id="3.40.630.30">
    <property type="match status" value="1"/>
</dbReference>
<feature type="domain" description="N-acetyltransferase" evidence="3">
    <location>
        <begin position="104"/>
        <end position="230"/>
    </location>
</feature>
<dbReference type="AlphaFoldDB" id="A0A502G3M3"/>
<dbReference type="GO" id="GO:0016747">
    <property type="term" value="F:acyltransferase activity, transferring groups other than amino-acyl groups"/>
    <property type="evidence" value="ECO:0007669"/>
    <property type="project" value="InterPro"/>
</dbReference>
<reference evidence="4 5" key="1">
    <citation type="journal article" date="2019" name="Environ. Microbiol.">
        <title>Species interactions and distinct microbial communities in high Arctic permafrost affected cryosols are associated with the CH4 and CO2 gas fluxes.</title>
        <authorList>
            <person name="Altshuler I."/>
            <person name="Hamel J."/>
            <person name="Turney S."/>
            <person name="Magnuson E."/>
            <person name="Levesque R."/>
            <person name="Greer C."/>
            <person name="Whyte L.G."/>
        </authorList>
    </citation>
    <scope>NUCLEOTIDE SEQUENCE [LARGE SCALE GENOMIC DNA]</scope>
    <source>
        <strain evidence="4 5">E6.1</strain>
    </source>
</reference>
<gene>
    <name evidence="4" type="ORF">EAH76_01815</name>
</gene>
<dbReference type="OrthoDB" id="9797456at2"/>
<dbReference type="PANTHER" id="PTHR43420">
    <property type="entry name" value="ACETYLTRANSFERASE"/>
    <property type="match status" value="1"/>
</dbReference>
<evidence type="ECO:0000256" key="1">
    <source>
        <dbReference type="ARBA" id="ARBA00022679"/>
    </source>
</evidence>
<proteinExistence type="predicted"/>
<evidence type="ECO:0000313" key="5">
    <source>
        <dbReference type="Proteomes" id="UP000319931"/>
    </source>
</evidence>
<dbReference type="InterPro" id="IPR013653">
    <property type="entry name" value="GCN5-like_dom"/>
</dbReference>
<dbReference type="InterPro" id="IPR000182">
    <property type="entry name" value="GNAT_dom"/>
</dbReference>
<dbReference type="PANTHER" id="PTHR43420:SF3">
    <property type="entry name" value="N-ACETYLTRANSFERASE DOMAIN-CONTAINING PROTEIN"/>
    <property type="match status" value="1"/>
</dbReference>
<dbReference type="InterPro" id="IPR050680">
    <property type="entry name" value="YpeA/RimI_acetyltransf"/>
</dbReference>
<dbReference type="RefSeq" id="WP_140847222.1">
    <property type="nucleotide sequence ID" value="NZ_RCZC01000001.1"/>
</dbReference>
<protein>
    <submittedName>
        <fullName evidence="4">GNAT family N-acetyltransferase</fullName>
    </submittedName>
</protein>
<keyword evidence="5" id="KW-1185">Reference proteome</keyword>
<dbReference type="CDD" id="cd04301">
    <property type="entry name" value="NAT_SF"/>
    <property type="match status" value="1"/>
</dbReference>
<accession>A0A502G3M3</accession>